<sequence length="120" mass="12867">MIEPLVFDHTALVALFDAHPDVYRAWEQTWASAPLGVFPSAAVAEANHVIGATDEAWWAILGPAHGTLVPLDRLAAVESHNLPGELVVRHIIHTAQAIDGVVVTLEPKQYPPGSVAIRAL</sequence>
<dbReference type="EMBL" id="BOPF01000045">
    <property type="protein sequence ID" value="GIJ51223.1"/>
    <property type="molecule type" value="Genomic_DNA"/>
</dbReference>
<comment type="caution">
    <text evidence="1">The sequence shown here is derived from an EMBL/GenBank/DDBJ whole genome shotgun (WGS) entry which is preliminary data.</text>
</comment>
<gene>
    <name evidence="1" type="ORF">Val02_81090</name>
</gene>
<keyword evidence="2" id="KW-1185">Reference proteome</keyword>
<evidence type="ECO:0008006" key="3">
    <source>
        <dbReference type="Google" id="ProtNLM"/>
    </source>
</evidence>
<evidence type="ECO:0000313" key="1">
    <source>
        <dbReference type="EMBL" id="GIJ51223.1"/>
    </source>
</evidence>
<evidence type="ECO:0000313" key="2">
    <source>
        <dbReference type="Proteomes" id="UP000619260"/>
    </source>
</evidence>
<name>A0A8J4DVI6_9ACTN</name>
<dbReference type="RefSeq" id="WP_203904634.1">
    <property type="nucleotide sequence ID" value="NZ_BOPF01000045.1"/>
</dbReference>
<dbReference type="Proteomes" id="UP000619260">
    <property type="component" value="Unassembled WGS sequence"/>
</dbReference>
<proteinExistence type="predicted"/>
<reference evidence="1" key="1">
    <citation type="submission" date="2021-01" db="EMBL/GenBank/DDBJ databases">
        <title>Whole genome shotgun sequence of Virgisporangium aliadipatigenens NBRC 105644.</title>
        <authorList>
            <person name="Komaki H."/>
            <person name="Tamura T."/>
        </authorList>
    </citation>
    <scope>NUCLEOTIDE SEQUENCE</scope>
    <source>
        <strain evidence="1">NBRC 105644</strain>
    </source>
</reference>
<dbReference type="AlphaFoldDB" id="A0A8J4DVI6"/>
<accession>A0A8J4DVI6</accession>
<organism evidence="1 2">
    <name type="scientific">Virgisporangium aliadipatigenens</name>
    <dbReference type="NCBI Taxonomy" id="741659"/>
    <lineage>
        <taxon>Bacteria</taxon>
        <taxon>Bacillati</taxon>
        <taxon>Actinomycetota</taxon>
        <taxon>Actinomycetes</taxon>
        <taxon>Micromonosporales</taxon>
        <taxon>Micromonosporaceae</taxon>
        <taxon>Virgisporangium</taxon>
    </lineage>
</organism>
<protein>
    <recommendedName>
        <fullName evidence="3">PIN domain-containing protein</fullName>
    </recommendedName>
</protein>